<dbReference type="GeneID" id="20644497"/>
<dbReference type="InParanoid" id="G4YP26"/>
<dbReference type="EMBL" id="JH159151">
    <property type="protein sequence ID" value="EGZ26735.1"/>
    <property type="molecule type" value="Genomic_DNA"/>
</dbReference>
<protein>
    <submittedName>
        <fullName evidence="2">Uncharacterized protein</fullName>
    </submittedName>
</protein>
<dbReference type="OMA" id="DNEDACA"/>
<proteinExistence type="predicted"/>
<keyword evidence="3" id="KW-1185">Reference proteome</keyword>
<dbReference type="RefSeq" id="XP_009514010.1">
    <property type="nucleotide sequence ID" value="XM_009515715.1"/>
</dbReference>
<evidence type="ECO:0000256" key="1">
    <source>
        <dbReference type="SAM" id="MobiDB-lite"/>
    </source>
</evidence>
<dbReference type="AlphaFoldDB" id="G4YP26"/>
<sequence length="235" mass="25541">MLRRAIQRARLHLPAPIGHDNGGGGDSFSDDEDSPVSPSVAHTTLRDDESVRDHFRKRPEDVSGLHLIVAGEAAKARKGHVAELSSDKQRRAADAWARLQALYGLFRQLEAAADDAAEDSDTESVDAEEKELEVQEKETRRRRGRDDGLRSLLQEARLPPGVILRDLKTLSMADGSDDNAMPQGFTAGMFEALGNAMYNEMLAAAEQNRISPDAFEELGNCLYAEAASVAVSATA</sequence>
<feature type="compositionally biased region" description="Acidic residues" evidence="1">
    <location>
        <begin position="114"/>
        <end position="131"/>
    </location>
</feature>
<gene>
    <name evidence="2" type="ORF">PHYSODRAFT_320639</name>
</gene>
<dbReference type="Proteomes" id="UP000002640">
    <property type="component" value="Unassembled WGS sequence"/>
</dbReference>
<dbReference type="KEGG" id="psoj:PHYSODRAFT_320639"/>
<evidence type="ECO:0000313" key="3">
    <source>
        <dbReference type="Proteomes" id="UP000002640"/>
    </source>
</evidence>
<evidence type="ECO:0000313" key="2">
    <source>
        <dbReference type="EMBL" id="EGZ26735.1"/>
    </source>
</evidence>
<dbReference type="SMR" id="G4YP26"/>
<feature type="compositionally biased region" description="Basic and acidic residues" evidence="1">
    <location>
        <begin position="132"/>
        <end position="146"/>
    </location>
</feature>
<accession>G4YP26</accession>
<feature type="region of interest" description="Disordered" evidence="1">
    <location>
        <begin position="114"/>
        <end position="146"/>
    </location>
</feature>
<name>G4YP26_PHYSP</name>
<reference evidence="2 3" key="1">
    <citation type="journal article" date="2006" name="Science">
        <title>Phytophthora genome sequences uncover evolutionary origins and mechanisms of pathogenesis.</title>
        <authorList>
            <person name="Tyler B.M."/>
            <person name="Tripathy S."/>
            <person name="Zhang X."/>
            <person name="Dehal P."/>
            <person name="Jiang R.H."/>
            <person name="Aerts A."/>
            <person name="Arredondo F.D."/>
            <person name="Baxter L."/>
            <person name="Bensasson D."/>
            <person name="Beynon J.L."/>
            <person name="Chapman J."/>
            <person name="Damasceno C.M."/>
            <person name="Dorrance A.E."/>
            <person name="Dou D."/>
            <person name="Dickerman A.W."/>
            <person name="Dubchak I.L."/>
            <person name="Garbelotto M."/>
            <person name="Gijzen M."/>
            <person name="Gordon S.G."/>
            <person name="Govers F."/>
            <person name="Grunwald N.J."/>
            <person name="Huang W."/>
            <person name="Ivors K.L."/>
            <person name="Jones R.W."/>
            <person name="Kamoun S."/>
            <person name="Krampis K."/>
            <person name="Lamour K.H."/>
            <person name="Lee M.K."/>
            <person name="McDonald W.H."/>
            <person name="Medina M."/>
            <person name="Meijer H.J."/>
            <person name="Nordberg E.K."/>
            <person name="Maclean D.J."/>
            <person name="Ospina-Giraldo M.D."/>
            <person name="Morris P.F."/>
            <person name="Phuntumart V."/>
            <person name="Putnam N.H."/>
            <person name="Rash S."/>
            <person name="Rose J.K."/>
            <person name="Sakihama Y."/>
            <person name="Salamov A.A."/>
            <person name="Savidor A."/>
            <person name="Scheuring C.F."/>
            <person name="Smith B.M."/>
            <person name="Sobral B.W."/>
            <person name="Terry A."/>
            <person name="Torto-Alalibo T.A."/>
            <person name="Win J."/>
            <person name="Xu Z."/>
            <person name="Zhang H."/>
            <person name="Grigoriev I.V."/>
            <person name="Rokhsar D.S."/>
            <person name="Boore J.L."/>
        </authorList>
    </citation>
    <scope>NUCLEOTIDE SEQUENCE [LARGE SCALE GENOMIC DNA]</scope>
    <source>
        <strain evidence="2 3">P6497</strain>
    </source>
</reference>
<organism evidence="2 3">
    <name type="scientific">Phytophthora sojae (strain P6497)</name>
    <name type="common">Soybean stem and root rot agent</name>
    <name type="synonym">Phytophthora megasperma f. sp. glycines</name>
    <dbReference type="NCBI Taxonomy" id="1094619"/>
    <lineage>
        <taxon>Eukaryota</taxon>
        <taxon>Sar</taxon>
        <taxon>Stramenopiles</taxon>
        <taxon>Oomycota</taxon>
        <taxon>Peronosporomycetes</taxon>
        <taxon>Peronosporales</taxon>
        <taxon>Peronosporaceae</taxon>
        <taxon>Phytophthora</taxon>
    </lineage>
</organism>
<feature type="region of interest" description="Disordered" evidence="1">
    <location>
        <begin position="13"/>
        <end position="52"/>
    </location>
</feature>